<evidence type="ECO:0000256" key="5">
    <source>
        <dbReference type="ARBA" id="ARBA00022840"/>
    </source>
</evidence>
<evidence type="ECO:0000313" key="11">
    <source>
        <dbReference type="Proteomes" id="UP000267096"/>
    </source>
</evidence>
<dbReference type="GO" id="GO:0004813">
    <property type="term" value="F:alanine-tRNA ligase activity"/>
    <property type="evidence" value="ECO:0007669"/>
    <property type="project" value="InterPro"/>
</dbReference>
<evidence type="ECO:0000256" key="3">
    <source>
        <dbReference type="ARBA" id="ARBA00022598"/>
    </source>
</evidence>
<dbReference type="InterPro" id="IPR018164">
    <property type="entry name" value="Ala-tRNA-synth_IIc_N"/>
</dbReference>
<dbReference type="InterPro" id="IPR018163">
    <property type="entry name" value="Thr/Ala-tRNA-synth_IIc_edit"/>
</dbReference>
<evidence type="ECO:0000256" key="2">
    <source>
        <dbReference type="ARBA" id="ARBA00022555"/>
    </source>
</evidence>
<evidence type="ECO:0000256" key="7">
    <source>
        <dbReference type="ARBA" id="ARBA00022917"/>
    </source>
</evidence>
<dbReference type="Gene3D" id="3.30.980.10">
    <property type="entry name" value="Threonyl-trna Synthetase, Chain A, domain 2"/>
    <property type="match status" value="1"/>
</dbReference>
<keyword evidence="4" id="KW-0547">Nucleotide-binding</keyword>
<dbReference type="AlphaFoldDB" id="A0A0M3J3I7"/>
<organism evidence="12">
    <name type="scientific">Anisakis simplex</name>
    <name type="common">Herring worm</name>
    <dbReference type="NCBI Taxonomy" id="6269"/>
    <lineage>
        <taxon>Eukaryota</taxon>
        <taxon>Metazoa</taxon>
        <taxon>Ecdysozoa</taxon>
        <taxon>Nematoda</taxon>
        <taxon>Chromadorea</taxon>
        <taxon>Rhabditida</taxon>
        <taxon>Spirurina</taxon>
        <taxon>Ascaridomorpha</taxon>
        <taxon>Ascaridoidea</taxon>
        <taxon>Anisakidae</taxon>
        <taxon>Anisakis</taxon>
        <taxon>Anisakis simplex complex</taxon>
    </lineage>
</organism>
<dbReference type="InterPro" id="IPR009000">
    <property type="entry name" value="Transl_B-barrel_sf"/>
</dbReference>
<dbReference type="SUPFAM" id="SSF50447">
    <property type="entry name" value="Translation proteins"/>
    <property type="match status" value="1"/>
</dbReference>
<dbReference type="Gene3D" id="2.40.30.130">
    <property type="match status" value="1"/>
</dbReference>
<dbReference type="EMBL" id="UYRR01002403">
    <property type="protein sequence ID" value="VDK19499.1"/>
    <property type="molecule type" value="Genomic_DNA"/>
</dbReference>
<dbReference type="GO" id="GO:0000049">
    <property type="term" value="F:tRNA binding"/>
    <property type="evidence" value="ECO:0007669"/>
    <property type="project" value="UniProtKB-KW"/>
</dbReference>
<keyword evidence="5" id="KW-0067">ATP-binding</keyword>
<keyword evidence="6" id="KW-0694">RNA-binding</keyword>
<dbReference type="SUPFAM" id="SSF55186">
    <property type="entry name" value="ThrRS/AlaRS common domain"/>
    <property type="match status" value="1"/>
</dbReference>
<dbReference type="PANTHER" id="PTHR11777:SF9">
    <property type="entry name" value="ALANINE--TRNA LIGASE, CYTOPLASMIC"/>
    <property type="match status" value="1"/>
</dbReference>
<evidence type="ECO:0000313" key="10">
    <source>
        <dbReference type="EMBL" id="VDK19499.1"/>
    </source>
</evidence>
<dbReference type="InterPro" id="IPR050058">
    <property type="entry name" value="Ala-tRNA_ligase"/>
</dbReference>
<dbReference type="InterPro" id="IPR018162">
    <property type="entry name" value="Ala-tRNA-ligase_IIc_anticod-bd"/>
</dbReference>
<dbReference type="GO" id="GO:0005739">
    <property type="term" value="C:mitochondrion"/>
    <property type="evidence" value="ECO:0007669"/>
    <property type="project" value="TreeGrafter"/>
</dbReference>
<keyword evidence="3" id="KW-0436">Ligase</keyword>
<dbReference type="Proteomes" id="UP000267096">
    <property type="component" value="Unassembled WGS sequence"/>
</dbReference>
<keyword evidence="7" id="KW-0648">Protein biosynthesis</keyword>
<evidence type="ECO:0000256" key="1">
    <source>
        <dbReference type="ARBA" id="ARBA00008226"/>
    </source>
</evidence>
<accession>A0A0M3J3I7</accession>
<keyword evidence="8" id="KW-0030">Aminoacyl-tRNA synthetase</keyword>
<gene>
    <name evidence="10" type="ORF">ASIM_LOCUS1970</name>
</gene>
<dbReference type="Pfam" id="PF01411">
    <property type="entry name" value="tRNA-synt_2c"/>
    <property type="match status" value="1"/>
</dbReference>
<feature type="domain" description="Alanyl-transfer RNA synthetases family profile" evidence="9">
    <location>
        <begin position="1"/>
        <end position="323"/>
    </location>
</feature>
<dbReference type="OrthoDB" id="5864241at2759"/>
<dbReference type="PROSITE" id="PS50860">
    <property type="entry name" value="AA_TRNA_LIGASE_II_ALA"/>
    <property type="match status" value="1"/>
</dbReference>
<reference evidence="10 11" key="2">
    <citation type="submission" date="2018-11" db="EMBL/GenBank/DDBJ databases">
        <authorList>
            <consortium name="Pathogen Informatics"/>
        </authorList>
    </citation>
    <scope>NUCLEOTIDE SEQUENCE [LARGE SCALE GENOMIC DNA]</scope>
</reference>
<dbReference type="InterPro" id="IPR018165">
    <property type="entry name" value="Ala-tRNA-synth_IIc_core"/>
</dbReference>
<evidence type="ECO:0000256" key="4">
    <source>
        <dbReference type="ARBA" id="ARBA00022741"/>
    </source>
</evidence>
<dbReference type="GO" id="GO:0006419">
    <property type="term" value="P:alanyl-tRNA aminoacylation"/>
    <property type="evidence" value="ECO:0007669"/>
    <property type="project" value="InterPro"/>
</dbReference>
<evidence type="ECO:0000256" key="8">
    <source>
        <dbReference type="ARBA" id="ARBA00023146"/>
    </source>
</evidence>
<dbReference type="GO" id="GO:0005524">
    <property type="term" value="F:ATP binding"/>
    <property type="evidence" value="ECO:0007669"/>
    <property type="project" value="UniProtKB-KW"/>
</dbReference>
<proteinExistence type="inferred from homology"/>
<dbReference type="GO" id="GO:0002161">
    <property type="term" value="F:aminoacyl-tRNA deacylase activity"/>
    <property type="evidence" value="ECO:0007669"/>
    <property type="project" value="TreeGrafter"/>
</dbReference>
<sequence length="361" mass="41338">MLRRAARMSSVALHADRGLLAALVPAYISNMTRSFPEVSQNAELIKEVISAEESQFWKVVDRGEKMFNEEAERSTRKGIPFSGEMAWYLHNTHGFPIELTSLLADERKLSVDLNKFEELRTQAKMSREIKEDEKCWRQADLDQMNKQKSLPATNDAGKYDYTRLQNGKYLFNERSATIQAIFSETGDFVQRLEPNHRGCLILDETIFYAEQGGQIADCGALYDQNQKKVFTVDDVQKRNDYVLLIGNTTEQSLTVRSDVMQKIDIERRMGLMRAHTGTHLLLHALRCAFGSSIHQKGSLVSPDRIRFDFSLQKALTNEEVRLLSLNHTCCLAFCRETFIPQKFLLIENFSCTFVGVAFRLN</sequence>
<evidence type="ECO:0000256" key="6">
    <source>
        <dbReference type="ARBA" id="ARBA00022884"/>
    </source>
</evidence>
<name>A0A0M3J3I7_ANISI</name>
<protein>
    <submittedName>
        <fullName evidence="12">Alanine--tRNA ligase, mitochondrial (inferred by orthology to a C. elegans protein)</fullName>
    </submittedName>
</protein>
<evidence type="ECO:0000259" key="9">
    <source>
        <dbReference type="PROSITE" id="PS50860"/>
    </source>
</evidence>
<reference evidence="12" key="1">
    <citation type="submission" date="2017-02" db="UniProtKB">
        <authorList>
            <consortium name="WormBaseParasite"/>
        </authorList>
    </citation>
    <scope>IDENTIFICATION</scope>
</reference>
<keyword evidence="11" id="KW-1185">Reference proteome</keyword>
<dbReference type="WBParaSite" id="ASIM_0000210001-mRNA-1">
    <property type="protein sequence ID" value="ASIM_0000210001-mRNA-1"/>
    <property type="gene ID" value="ASIM_0000210001"/>
</dbReference>
<comment type="similarity">
    <text evidence="1">Belongs to the class-II aminoacyl-tRNA synthetase family.</text>
</comment>
<keyword evidence="2" id="KW-0820">tRNA-binding</keyword>
<dbReference type="SUPFAM" id="SSF101353">
    <property type="entry name" value="Putative anticodon-binding domain of alanyl-tRNA synthetase (AlaRS)"/>
    <property type="match status" value="1"/>
</dbReference>
<evidence type="ECO:0000313" key="12">
    <source>
        <dbReference type="WBParaSite" id="ASIM_0000210001-mRNA-1"/>
    </source>
</evidence>
<dbReference type="PANTHER" id="PTHR11777">
    <property type="entry name" value="ALANYL-TRNA SYNTHETASE"/>
    <property type="match status" value="1"/>
</dbReference>